<feature type="region of interest" description="Disordered" evidence="1">
    <location>
        <begin position="1"/>
        <end position="23"/>
    </location>
</feature>
<dbReference type="Proteomes" id="UP000188268">
    <property type="component" value="Unassembled WGS sequence"/>
</dbReference>
<reference evidence="2 3" key="1">
    <citation type="submission" date="2013-09" db="EMBL/GenBank/DDBJ databases">
        <title>Corchorus capsularis genome sequencing.</title>
        <authorList>
            <person name="Alam M."/>
            <person name="Haque M.S."/>
            <person name="Islam M.S."/>
            <person name="Emdad E.M."/>
            <person name="Islam M.M."/>
            <person name="Ahmed B."/>
            <person name="Halim A."/>
            <person name="Hossen Q.M.M."/>
            <person name="Hossain M.Z."/>
            <person name="Ahmed R."/>
            <person name="Khan M.M."/>
            <person name="Islam R."/>
            <person name="Rashid M.M."/>
            <person name="Khan S.A."/>
            <person name="Rahman M.S."/>
            <person name="Alam M."/>
        </authorList>
    </citation>
    <scope>NUCLEOTIDE SEQUENCE [LARGE SCALE GENOMIC DNA]</scope>
    <source>
        <strain evidence="3">cv. CVL-1</strain>
        <tissue evidence="2">Whole seedling</tissue>
    </source>
</reference>
<protein>
    <submittedName>
        <fullName evidence="2">Uncharacterized protein</fullName>
    </submittedName>
</protein>
<evidence type="ECO:0000313" key="3">
    <source>
        <dbReference type="Proteomes" id="UP000188268"/>
    </source>
</evidence>
<evidence type="ECO:0000313" key="2">
    <source>
        <dbReference type="EMBL" id="OMO96637.1"/>
    </source>
</evidence>
<dbReference type="AlphaFoldDB" id="A0A1R3JPL8"/>
<name>A0A1R3JPL8_COCAP</name>
<dbReference type="EMBL" id="AWWV01007395">
    <property type="protein sequence ID" value="OMO96637.1"/>
    <property type="molecule type" value="Genomic_DNA"/>
</dbReference>
<proteinExistence type="predicted"/>
<feature type="non-terminal residue" evidence="2">
    <location>
        <position position="1"/>
    </location>
</feature>
<organism evidence="2 3">
    <name type="scientific">Corchorus capsularis</name>
    <name type="common">Jute</name>
    <dbReference type="NCBI Taxonomy" id="210143"/>
    <lineage>
        <taxon>Eukaryota</taxon>
        <taxon>Viridiplantae</taxon>
        <taxon>Streptophyta</taxon>
        <taxon>Embryophyta</taxon>
        <taxon>Tracheophyta</taxon>
        <taxon>Spermatophyta</taxon>
        <taxon>Magnoliopsida</taxon>
        <taxon>eudicotyledons</taxon>
        <taxon>Gunneridae</taxon>
        <taxon>Pentapetalae</taxon>
        <taxon>rosids</taxon>
        <taxon>malvids</taxon>
        <taxon>Malvales</taxon>
        <taxon>Malvaceae</taxon>
        <taxon>Grewioideae</taxon>
        <taxon>Apeibeae</taxon>
        <taxon>Corchorus</taxon>
    </lineage>
</organism>
<comment type="caution">
    <text evidence="2">The sequence shown here is derived from an EMBL/GenBank/DDBJ whole genome shotgun (WGS) entry which is preliminary data.</text>
</comment>
<dbReference type="Gramene" id="OMO96637">
    <property type="protein sequence ID" value="OMO96637"/>
    <property type="gene ID" value="CCACVL1_04849"/>
</dbReference>
<sequence length="23" mass="2602">PQPWRKDSSLAGDFNGAQNKRKT</sequence>
<gene>
    <name evidence="2" type="ORF">CCACVL1_04849</name>
</gene>
<keyword evidence="3" id="KW-1185">Reference proteome</keyword>
<accession>A0A1R3JPL8</accession>
<evidence type="ECO:0000256" key="1">
    <source>
        <dbReference type="SAM" id="MobiDB-lite"/>
    </source>
</evidence>